<reference evidence="1 2" key="1">
    <citation type="submission" date="2024-09" db="EMBL/GenBank/DDBJ databases">
        <title>Chromosome-scale assembly of Riccia fluitans.</title>
        <authorList>
            <person name="Paukszto L."/>
            <person name="Sawicki J."/>
            <person name="Karawczyk K."/>
            <person name="Piernik-Szablinska J."/>
            <person name="Szczecinska M."/>
            <person name="Mazdziarz M."/>
        </authorList>
    </citation>
    <scope>NUCLEOTIDE SEQUENCE [LARGE SCALE GENOMIC DNA]</scope>
    <source>
        <strain evidence="1">Rf_01</strain>
        <tissue evidence="1">Aerial parts of the thallus</tissue>
    </source>
</reference>
<comment type="caution">
    <text evidence="1">The sequence shown here is derived from an EMBL/GenBank/DDBJ whole genome shotgun (WGS) entry which is preliminary data.</text>
</comment>
<dbReference type="AlphaFoldDB" id="A0ABD1XIJ2"/>
<organism evidence="1 2">
    <name type="scientific">Riccia fluitans</name>
    <dbReference type="NCBI Taxonomy" id="41844"/>
    <lineage>
        <taxon>Eukaryota</taxon>
        <taxon>Viridiplantae</taxon>
        <taxon>Streptophyta</taxon>
        <taxon>Embryophyta</taxon>
        <taxon>Marchantiophyta</taxon>
        <taxon>Marchantiopsida</taxon>
        <taxon>Marchantiidae</taxon>
        <taxon>Marchantiales</taxon>
        <taxon>Ricciaceae</taxon>
        <taxon>Riccia</taxon>
    </lineage>
</organism>
<dbReference type="EMBL" id="JBHFFA010000008">
    <property type="protein sequence ID" value="KAL2608564.1"/>
    <property type="molecule type" value="Genomic_DNA"/>
</dbReference>
<gene>
    <name evidence="1" type="ORF">R1flu_027137</name>
</gene>
<dbReference type="Proteomes" id="UP001605036">
    <property type="component" value="Unassembled WGS sequence"/>
</dbReference>
<proteinExistence type="predicted"/>
<accession>A0ABD1XIJ2</accession>
<name>A0ABD1XIJ2_9MARC</name>
<protein>
    <submittedName>
        <fullName evidence="1">Uncharacterized protein</fullName>
    </submittedName>
</protein>
<keyword evidence="2" id="KW-1185">Reference proteome</keyword>
<sequence>MAEVIRVHWAIPRVEDLGSSCLKPPCSPNVEHHDESDVLIPIRMFIIGSLRRTAFWAALADNAAATAA</sequence>
<evidence type="ECO:0000313" key="2">
    <source>
        <dbReference type="Proteomes" id="UP001605036"/>
    </source>
</evidence>
<evidence type="ECO:0000313" key="1">
    <source>
        <dbReference type="EMBL" id="KAL2608564.1"/>
    </source>
</evidence>